<protein>
    <recommendedName>
        <fullName evidence="3">beta-N-acetylhexosaminidase</fullName>
        <ecNumber evidence="3">3.2.1.52</ecNumber>
    </recommendedName>
</protein>
<proteinExistence type="inferred from homology"/>
<reference evidence="7 8" key="1">
    <citation type="submission" date="2019-12" db="EMBL/GenBank/DDBJ databases">
        <title>Genomic-based taxomic classification of the family Erythrobacteraceae.</title>
        <authorList>
            <person name="Xu L."/>
        </authorList>
    </citation>
    <scope>NUCLEOTIDE SEQUENCE [LARGE SCALE GENOMIC DNA]</scope>
    <source>
        <strain evidence="7 8">H32</strain>
    </source>
</reference>
<accession>A0ABW9V2K2</accession>
<dbReference type="Pfam" id="PF00933">
    <property type="entry name" value="Glyco_hydro_3"/>
    <property type="match status" value="1"/>
</dbReference>
<feature type="domain" description="Glycoside hydrolase family 3 N-terminal" evidence="6">
    <location>
        <begin position="15"/>
        <end position="289"/>
    </location>
</feature>
<dbReference type="InterPro" id="IPR036962">
    <property type="entry name" value="Glyco_hydro_3_N_sf"/>
</dbReference>
<dbReference type="PANTHER" id="PTHR30480:SF13">
    <property type="entry name" value="BETA-HEXOSAMINIDASE"/>
    <property type="match status" value="1"/>
</dbReference>
<evidence type="ECO:0000313" key="7">
    <source>
        <dbReference type="EMBL" id="MXO69187.1"/>
    </source>
</evidence>
<dbReference type="InterPro" id="IPR050226">
    <property type="entry name" value="NagZ_Beta-hexosaminidase"/>
</dbReference>
<evidence type="ECO:0000256" key="2">
    <source>
        <dbReference type="ARBA" id="ARBA00005336"/>
    </source>
</evidence>
<organism evidence="7 8">
    <name type="scientific">Pelagerythrobacter marinus</name>
    <dbReference type="NCBI Taxonomy" id="538382"/>
    <lineage>
        <taxon>Bacteria</taxon>
        <taxon>Pseudomonadati</taxon>
        <taxon>Pseudomonadota</taxon>
        <taxon>Alphaproteobacteria</taxon>
        <taxon>Sphingomonadales</taxon>
        <taxon>Erythrobacteraceae</taxon>
        <taxon>Pelagerythrobacter</taxon>
    </lineage>
</organism>
<evidence type="ECO:0000256" key="5">
    <source>
        <dbReference type="ARBA" id="ARBA00023295"/>
    </source>
</evidence>
<dbReference type="EMBL" id="WTYO01000004">
    <property type="protein sequence ID" value="MXO69187.1"/>
    <property type="molecule type" value="Genomic_DNA"/>
</dbReference>
<name>A0ABW9V2K2_9SPHN</name>
<dbReference type="SUPFAM" id="SSF51445">
    <property type="entry name" value="(Trans)glycosidases"/>
    <property type="match status" value="1"/>
</dbReference>
<dbReference type="Gene3D" id="3.20.20.300">
    <property type="entry name" value="Glycoside hydrolase, family 3, N-terminal domain"/>
    <property type="match status" value="1"/>
</dbReference>
<comment type="caution">
    <text evidence="7">The sequence shown here is derived from an EMBL/GenBank/DDBJ whole genome shotgun (WGS) entry which is preliminary data.</text>
</comment>
<dbReference type="PROSITE" id="PS00775">
    <property type="entry name" value="GLYCOSYL_HYDROL_F3"/>
    <property type="match status" value="1"/>
</dbReference>
<dbReference type="NCBIfam" id="NF003740">
    <property type="entry name" value="PRK05337.1"/>
    <property type="match status" value="1"/>
</dbReference>
<keyword evidence="4 7" id="KW-0378">Hydrolase</keyword>
<keyword evidence="8" id="KW-1185">Reference proteome</keyword>
<dbReference type="Proteomes" id="UP000444401">
    <property type="component" value="Unassembled WGS sequence"/>
</dbReference>
<evidence type="ECO:0000259" key="6">
    <source>
        <dbReference type="Pfam" id="PF00933"/>
    </source>
</evidence>
<evidence type="ECO:0000313" key="8">
    <source>
        <dbReference type="Proteomes" id="UP000444401"/>
    </source>
</evidence>
<comment type="catalytic activity">
    <reaction evidence="1">
        <text>Hydrolysis of terminal non-reducing N-acetyl-D-hexosamine residues in N-acetyl-beta-D-hexosaminides.</text>
        <dbReference type="EC" id="3.2.1.52"/>
    </reaction>
</comment>
<dbReference type="InterPro" id="IPR019800">
    <property type="entry name" value="Glyco_hydro_3_AS"/>
</dbReference>
<keyword evidence="5 7" id="KW-0326">Glycosidase</keyword>
<dbReference type="RefSeq" id="WP_160733811.1">
    <property type="nucleotide sequence ID" value="NZ_WTYO01000004.1"/>
</dbReference>
<evidence type="ECO:0000256" key="1">
    <source>
        <dbReference type="ARBA" id="ARBA00001231"/>
    </source>
</evidence>
<evidence type="ECO:0000256" key="3">
    <source>
        <dbReference type="ARBA" id="ARBA00012663"/>
    </source>
</evidence>
<dbReference type="InterPro" id="IPR017853">
    <property type="entry name" value="GH"/>
</dbReference>
<dbReference type="GO" id="GO:0004563">
    <property type="term" value="F:beta-N-acetylhexosaminidase activity"/>
    <property type="evidence" value="ECO:0007669"/>
    <property type="project" value="UniProtKB-EC"/>
</dbReference>
<dbReference type="EC" id="3.2.1.52" evidence="3"/>
<dbReference type="PANTHER" id="PTHR30480">
    <property type="entry name" value="BETA-HEXOSAMINIDASE-RELATED"/>
    <property type="match status" value="1"/>
</dbReference>
<sequence>MTPAIFGLSGTALTTEERAFFREADPAGYILFGRNCETPQQLRALTDSLRDLHGRERLFICIDQEGGRVARLRPPHWGDYPTGEAFDRLYRLAPASAIEAARVNAEAMALELSAMGITVDCHPPLDVRQEGAHDVIGDRALGDTPMQVAALGRAILDGLARGGVAGCIKHMPGHGRSSTDTHKELPTVTASAEELETDLAPFAALSHAPVGMTGHLLFAAWDGENPATLSPKVIGDVIRGRIGFDGLLLTDDIDMEALSGSVFERAERAIAAGCDLVLNCWARMNDMAAMANGLPPAGPRTRERLARALEGTALESTAPVDDAERRRALIAKRDALLSQAGKAA</sequence>
<gene>
    <name evidence="7" type="primary">nagZ</name>
    <name evidence="7" type="ORF">GRI72_10150</name>
</gene>
<evidence type="ECO:0000256" key="4">
    <source>
        <dbReference type="ARBA" id="ARBA00022801"/>
    </source>
</evidence>
<comment type="similarity">
    <text evidence="2">Belongs to the glycosyl hydrolase 3 family.</text>
</comment>
<dbReference type="InterPro" id="IPR001764">
    <property type="entry name" value="Glyco_hydro_3_N"/>
</dbReference>